<evidence type="ECO:0008006" key="4">
    <source>
        <dbReference type="Google" id="ProtNLM"/>
    </source>
</evidence>
<sequence>MTFVIATLQAIVVALTGVGKRFGFPNKYSPVVAILFSALFVFFPTEELQRSMDNYS</sequence>
<gene>
    <name evidence="2" type="ORF">O0554_13215</name>
</gene>
<proteinExistence type="predicted"/>
<dbReference type="AlphaFoldDB" id="A0AAP3DG79"/>
<feature type="transmembrane region" description="Helical" evidence="1">
    <location>
        <begin position="29"/>
        <end position="45"/>
    </location>
</feature>
<name>A0AAP3DG79_BRELA</name>
<keyword evidence="1" id="KW-0472">Membrane</keyword>
<keyword evidence="1" id="KW-0812">Transmembrane</keyword>
<accession>A0AAP3DG79</accession>
<organism evidence="2 3">
    <name type="scientific">Brevibacillus laterosporus</name>
    <name type="common">Bacillus laterosporus</name>
    <dbReference type="NCBI Taxonomy" id="1465"/>
    <lineage>
        <taxon>Bacteria</taxon>
        <taxon>Bacillati</taxon>
        <taxon>Bacillota</taxon>
        <taxon>Bacilli</taxon>
        <taxon>Bacillales</taxon>
        <taxon>Paenibacillaceae</taxon>
        <taxon>Brevibacillus</taxon>
    </lineage>
</organism>
<dbReference type="EMBL" id="JAPTNE010000016">
    <property type="protein sequence ID" value="MCZ0807864.1"/>
    <property type="molecule type" value="Genomic_DNA"/>
</dbReference>
<comment type="caution">
    <text evidence="2">The sequence shown here is derived from an EMBL/GenBank/DDBJ whole genome shotgun (WGS) entry which is preliminary data.</text>
</comment>
<reference evidence="2" key="1">
    <citation type="submission" date="2022-09" db="EMBL/GenBank/DDBJ databases">
        <title>Genome analysis and characterization of larvicidal activity of Brevibacillus strains.</title>
        <authorList>
            <person name="Patrusheva E.V."/>
            <person name="Izotova A.O."/>
            <person name="Toshchakov S.V."/>
            <person name="Sineoky S.P."/>
        </authorList>
    </citation>
    <scope>NUCLEOTIDE SEQUENCE</scope>
    <source>
        <strain evidence="2">VKPM_B-13247</strain>
    </source>
</reference>
<protein>
    <recommendedName>
        <fullName evidence="4">Holin</fullName>
    </recommendedName>
</protein>
<evidence type="ECO:0000313" key="2">
    <source>
        <dbReference type="EMBL" id="MCZ0807864.1"/>
    </source>
</evidence>
<evidence type="ECO:0000313" key="3">
    <source>
        <dbReference type="Proteomes" id="UP001077662"/>
    </source>
</evidence>
<evidence type="ECO:0000256" key="1">
    <source>
        <dbReference type="SAM" id="Phobius"/>
    </source>
</evidence>
<dbReference type="Proteomes" id="UP001077662">
    <property type="component" value="Unassembled WGS sequence"/>
</dbReference>
<dbReference type="RefSeq" id="WP_258433775.1">
    <property type="nucleotide sequence ID" value="NZ_JANSGW010000016.1"/>
</dbReference>
<keyword evidence="1" id="KW-1133">Transmembrane helix</keyword>